<comment type="caution">
    <text evidence="7">The sequence shown here is derived from an EMBL/GenBank/DDBJ whole genome shotgun (WGS) entry which is preliminary data.</text>
</comment>
<dbReference type="Gene3D" id="3.50.50.100">
    <property type="match status" value="1"/>
</dbReference>
<dbReference type="GO" id="GO:0003955">
    <property type="term" value="F:NAD(P)H dehydrogenase (quinone) activity"/>
    <property type="evidence" value="ECO:0007669"/>
    <property type="project" value="TreeGrafter"/>
</dbReference>
<sequence>MQSSSVPIQQDLVLLGGGHSHAIVLRLWAMRPVPGVRVILISDGSDTPYSGMLPGHVAGFYERDDCHIDLRSLCQFAGVIFYGDQVVGLDLKQRRVRCANRPPVEFDLLSIDIGSTPKVDIDDPALIGLSAIPAKPVPQFLQWWNCLCEGLRADPTQPQRLAIIGGGVGGVELAVNMQ</sequence>
<dbReference type="SUPFAM" id="SSF51905">
    <property type="entry name" value="FAD/NAD(P)-binding domain"/>
    <property type="match status" value="1"/>
</dbReference>
<evidence type="ECO:0000313" key="8">
    <source>
        <dbReference type="Proteomes" id="UP000625316"/>
    </source>
</evidence>
<dbReference type="EMBL" id="JADEXQ010000181">
    <property type="protein sequence ID" value="MBE9033345.1"/>
    <property type="molecule type" value="Genomic_DNA"/>
</dbReference>
<dbReference type="GO" id="GO:0019646">
    <property type="term" value="P:aerobic electron transport chain"/>
    <property type="evidence" value="ECO:0007669"/>
    <property type="project" value="TreeGrafter"/>
</dbReference>
<evidence type="ECO:0000259" key="6">
    <source>
        <dbReference type="Pfam" id="PF07992"/>
    </source>
</evidence>
<dbReference type="AlphaFoldDB" id="A0A928VRV5"/>
<dbReference type="RefSeq" id="WP_264328152.1">
    <property type="nucleotide sequence ID" value="NZ_JADEXQ010000181.1"/>
</dbReference>
<proteinExistence type="inferred from homology"/>
<evidence type="ECO:0000256" key="4">
    <source>
        <dbReference type="ARBA" id="ARBA00022827"/>
    </source>
</evidence>
<protein>
    <submittedName>
        <fullName evidence="7">Bifunctional NADH dehydrogenase FAD-containing subunit/selenide, water dikinase SelD</fullName>
    </submittedName>
</protein>
<reference evidence="7" key="1">
    <citation type="submission" date="2020-10" db="EMBL/GenBank/DDBJ databases">
        <authorList>
            <person name="Castelo-Branco R."/>
            <person name="Eusebio N."/>
            <person name="Adriana R."/>
            <person name="Vieira A."/>
            <person name="Brugerolle De Fraissinette N."/>
            <person name="Rezende De Castro R."/>
            <person name="Schneider M.P."/>
            <person name="Vasconcelos V."/>
            <person name="Leao P.N."/>
        </authorList>
    </citation>
    <scope>NUCLEOTIDE SEQUENCE</scope>
    <source>
        <strain evidence="7">LEGE 11480</strain>
    </source>
</reference>
<comment type="cofactor">
    <cofactor evidence="1">
        <name>FAD</name>
        <dbReference type="ChEBI" id="CHEBI:57692"/>
    </cofactor>
</comment>
<keyword evidence="4" id="KW-0274">FAD</keyword>
<dbReference type="InterPro" id="IPR023753">
    <property type="entry name" value="FAD/NAD-binding_dom"/>
</dbReference>
<dbReference type="PANTHER" id="PTHR42913:SF9">
    <property type="entry name" value="SLR1591 PROTEIN"/>
    <property type="match status" value="1"/>
</dbReference>
<gene>
    <name evidence="7" type="ORF">IQ266_26785</name>
</gene>
<dbReference type="Pfam" id="PF07992">
    <property type="entry name" value="Pyr_redox_2"/>
    <property type="match status" value="1"/>
</dbReference>
<organism evidence="7 8">
    <name type="scientific">Romeriopsis navalis LEGE 11480</name>
    <dbReference type="NCBI Taxonomy" id="2777977"/>
    <lineage>
        <taxon>Bacteria</taxon>
        <taxon>Bacillati</taxon>
        <taxon>Cyanobacteriota</taxon>
        <taxon>Cyanophyceae</taxon>
        <taxon>Leptolyngbyales</taxon>
        <taxon>Leptolyngbyaceae</taxon>
        <taxon>Romeriopsis</taxon>
        <taxon>Romeriopsis navalis</taxon>
    </lineage>
</organism>
<name>A0A928VRV5_9CYAN</name>
<evidence type="ECO:0000313" key="7">
    <source>
        <dbReference type="EMBL" id="MBE9033345.1"/>
    </source>
</evidence>
<comment type="similarity">
    <text evidence="2">Belongs to the NADH dehydrogenase family.</text>
</comment>
<dbReference type="InterPro" id="IPR051169">
    <property type="entry name" value="NADH-Q_oxidoreductase"/>
</dbReference>
<evidence type="ECO:0000256" key="3">
    <source>
        <dbReference type="ARBA" id="ARBA00022630"/>
    </source>
</evidence>
<feature type="non-terminal residue" evidence="7">
    <location>
        <position position="178"/>
    </location>
</feature>
<evidence type="ECO:0000256" key="2">
    <source>
        <dbReference type="ARBA" id="ARBA00005272"/>
    </source>
</evidence>
<keyword evidence="3" id="KW-0285">Flavoprotein</keyword>
<dbReference type="PANTHER" id="PTHR42913">
    <property type="entry name" value="APOPTOSIS-INDUCING FACTOR 1"/>
    <property type="match status" value="1"/>
</dbReference>
<feature type="domain" description="FAD/NAD(P)-binding" evidence="6">
    <location>
        <begin position="11"/>
        <end position="175"/>
    </location>
</feature>
<keyword evidence="8" id="KW-1185">Reference proteome</keyword>
<keyword evidence="5" id="KW-0560">Oxidoreductase</keyword>
<dbReference type="InterPro" id="IPR036188">
    <property type="entry name" value="FAD/NAD-bd_sf"/>
</dbReference>
<evidence type="ECO:0000256" key="1">
    <source>
        <dbReference type="ARBA" id="ARBA00001974"/>
    </source>
</evidence>
<evidence type="ECO:0000256" key="5">
    <source>
        <dbReference type="ARBA" id="ARBA00023002"/>
    </source>
</evidence>
<accession>A0A928VRV5</accession>
<dbReference type="Proteomes" id="UP000625316">
    <property type="component" value="Unassembled WGS sequence"/>
</dbReference>